<dbReference type="EMBL" id="BARU01003278">
    <property type="protein sequence ID" value="GAH22227.1"/>
    <property type="molecule type" value="Genomic_DNA"/>
</dbReference>
<accession>X1DPU3</accession>
<reference evidence="1" key="1">
    <citation type="journal article" date="2014" name="Front. Microbiol.">
        <title>High frequency of phylogenetically diverse reductive dehalogenase-homologous genes in deep subseafloor sedimentary metagenomes.</title>
        <authorList>
            <person name="Kawai M."/>
            <person name="Futagami T."/>
            <person name="Toyoda A."/>
            <person name="Takaki Y."/>
            <person name="Nishi S."/>
            <person name="Hori S."/>
            <person name="Arai W."/>
            <person name="Tsubouchi T."/>
            <person name="Morono Y."/>
            <person name="Uchiyama I."/>
            <person name="Ito T."/>
            <person name="Fujiyama A."/>
            <person name="Inagaki F."/>
            <person name="Takami H."/>
        </authorList>
    </citation>
    <scope>NUCLEOTIDE SEQUENCE</scope>
    <source>
        <strain evidence="1">Expedition CK06-06</strain>
    </source>
</reference>
<dbReference type="AlphaFoldDB" id="X1DPU3"/>
<evidence type="ECO:0000313" key="1">
    <source>
        <dbReference type="EMBL" id="GAH22227.1"/>
    </source>
</evidence>
<name>X1DPU3_9ZZZZ</name>
<sequence>MKLEMLDKMTASSFISKKDDYICNFSEFDLQCRLGISEQISNKDYLEFLSHQTLNWIDIEKDTVSKIFEELEDAYSPYEKYLEDNIRLIKTTGQEESDAAYTRNNIIYIPLSMIQWPYNELKD</sequence>
<protein>
    <submittedName>
        <fullName evidence="1">Uncharacterized protein</fullName>
    </submittedName>
</protein>
<proteinExistence type="predicted"/>
<organism evidence="1">
    <name type="scientific">marine sediment metagenome</name>
    <dbReference type="NCBI Taxonomy" id="412755"/>
    <lineage>
        <taxon>unclassified sequences</taxon>
        <taxon>metagenomes</taxon>
        <taxon>ecological metagenomes</taxon>
    </lineage>
</organism>
<comment type="caution">
    <text evidence="1">The sequence shown here is derived from an EMBL/GenBank/DDBJ whole genome shotgun (WGS) entry which is preliminary data.</text>
</comment>
<gene>
    <name evidence="1" type="ORF">S03H2_07194</name>
</gene>